<comment type="caution">
    <text evidence="1">The sequence shown here is derived from an EMBL/GenBank/DDBJ whole genome shotgun (WGS) entry which is preliminary data.</text>
</comment>
<name>A0A658K4F3_PSEA0</name>
<organism evidence="1 2">
    <name type="scientific">Pseudomonas amygdali pv. photiniae</name>
    <dbReference type="NCBI Taxonomy" id="251724"/>
    <lineage>
        <taxon>Bacteria</taxon>
        <taxon>Pseudomonadati</taxon>
        <taxon>Pseudomonadota</taxon>
        <taxon>Gammaproteobacteria</taxon>
        <taxon>Pseudomonadales</taxon>
        <taxon>Pseudomonadaceae</taxon>
        <taxon>Pseudomonas</taxon>
        <taxon>Pseudomonas amygdali</taxon>
    </lineage>
</organism>
<proteinExistence type="predicted"/>
<dbReference type="AlphaFoldDB" id="A0A658K4F3"/>
<sequence length="139" mass="15994">LLQTLLMKNNIEKYISWHISEIELGRCDLRLLLRTEENLILTLSTSSALEREVVLSFELKDIVGFKLSNDSYTWRSDDVRVTPSNSSLFKVEGSNYIEWFKTETYDAGDLRGVIHFSLLLGEESVDIVSFNEPSVLFLK</sequence>
<protein>
    <submittedName>
        <fullName evidence="1">Uncharacterized protein</fullName>
    </submittedName>
</protein>
<gene>
    <name evidence="1" type="ORF">ALP66_03112</name>
</gene>
<dbReference type="EMBL" id="RBSP01000732">
    <property type="protein sequence ID" value="RMS43684.1"/>
    <property type="molecule type" value="Genomic_DNA"/>
</dbReference>
<dbReference type="Proteomes" id="UP000270873">
    <property type="component" value="Unassembled WGS sequence"/>
</dbReference>
<reference evidence="1 2" key="1">
    <citation type="submission" date="2018-08" db="EMBL/GenBank/DDBJ databases">
        <title>Recombination of ecologically and evolutionarily significant loci maintains genetic cohesion in the Pseudomonas syringae species complex.</title>
        <authorList>
            <person name="Dillon M."/>
            <person name="Thakur S."/>
            <person name="Almeida R.N.D."/>
            <person name="Weir B.S."/>
            <person name="Guttman D.S."/>
        </authorList>
    </citation>
    <scope>NUCLEOTIDE SEQUENCE [LARGE SCALE GENOMIC DNA]</scope>
    <source>
        <strain evidence="1 2">ICMP 7847</strain>
    </source>
</reference>
<evidence type="ECO:0000313" key="2">
    <source>
        <dbReference type="Proteomes" id="UP000270873"/>
    </source>
</evidence>
<evidence type="ECO:0000313" key="1">
    <source>
        <dbReference type="EMBL" id="RMS43684.1"/>
    </source>
</evidence>
<accession>A0A658K4F3</accession>
<feature type="non-terminal residue" evidence="1">
    <location>
        <position position="1"/>
    </location>
</feature>
<dbReference type="RefSeq" id="WP_238450999.1">
    <property type="nucleotide sequence ID" value="NZ_LJQO01000284.1"/>
</dbReference>